<protein>
    <submittedName>
        <fullName evidence="2">Uncharacterized protein</fullName>
    </submittedName>
</protein>
<dbReference type="Proteomes" id="UP001457282">
    <property type="component" value="Unassembled WGS sequence"/>
</dbReference>
<evidence type="ECO:0000313" key="2">
    <source>
        <dbReference type="EMBL" id="KAK9934295.1"/>
    </source>
</evidence>
<evidence type="ECO:0000313" key="3">
    <source>
        <dbReference type="Proteomes" id="UP001457282"/>
    </source>
</evidence>
<proteinExistence type="predicted"/>
<dbReference type="AlphaFoldDB" id="A0AAW1XBS3"/>
<evidence type="ECO:0000256" key="1">
    <source>
        <dbReference type="SAM" id="MobiDB-lite"/>
    </source>
</evidence>
<organism evidence="2 3">
    <name type="scientific">Rubus argutus</name>
    <name type="common">Southern blackberry</name>
    <dbReference type="NCBI Taxonomy" id="59490"/>
    <lineage>
        <taxon>Eukaryota</taxon>
        <taxon>Viridiplantae</taxon>
        <taxon>Streptophyta</taxon>
        <taxon>Embryophyta</taxon>
        <taxon>Tracheophyta</taxon>
        <taxon>Spermatophyta</taxon>
        <taxon>Magnoliopsida</taxon>
        <taxon>eudicotyledons</taxon>
        <taxon>Gunneridae</taxon>
        <taxon>Pentapetalae</taxon>
        <taxon>rosids</taxon>
        <taxon>fabids</taxon>
        <taxon>Rosales</taxon>
        <taxon>Rosaceae</taxon>
        <taxon>Rosoideae</taxon>
        <taxon>Rosoideae incertae sedis</taxon>
        <taxon>Rubus</taxon>
    </lineage>
</organism>
<name>A0AAW1XBS3_RUBAR</name>
<keyword evidence="3" id="KW-1185">Reference proteome</keyword>
<feature type="region of interest" description="Disordered" evidence="1">
    <location>
        <begin position="69"/>
        <end position="122"/>
    </location>
</feature>
<reference evidence="2 3" key="1">
    <citation type="journal article" date="2023" name="G3 (Bethesda)">
        <title>A chromosome-length genome assembly and annotation of blackberry (Rubus argutus, cv. 'Hillquist').</title>
        <authorList>
            <person name="Bruna T."/>
            <person name="Aryal R."/>
            <person name="Dudchenko O."/>
            <person name="Sargent D.J."/>
            <person name="Mead D."/>
            <person name="Buti M."/>
            <person name="Cavallini A."/>
            <person name="Hytonen T."/>
            <person name="Andres J."/>
            <person name="Pham M."/>
            <person name="Weisz D."/>
            <person name="Mascagni F."/>
            <person name="Usai G."/>
            <person name="Natali L."/>
            <person name="Bassil N."/>
            <person name="Fernandez G.E."/>
            <person name="Lomsadze A."/>
            <person name="Armour M."/>
            <person name="Olukolu B."/>
            <person name="Poorten T."/>
            <person name="Britton C."/>
            <person name="Davik J."/>
            <person name="Ashrafi H."/>
            <person name="Aiden E.L."/>
            <person name="Borodovsky M."/>
            <person name="Worthington M."/>
        </authorList>
    </citation>
    <scope>NUCLEOTIDE SEQUENCE [LARGE SCALE GENOMIC DNA]</scope>
    <source>
        <strain evidence="2">PI 553951</strain>
    </source>
</reference>
<dbReference type="EMBL" id="JBEDUW010000004">
    <property type="protein sequence ID" value="KAK9934295.1"/>
    <property type="molecule type" value="Genomic_DNA"/>
</dbReference>
<comment type="caution">
    <text evidence="2">The sequence shown here is derived from an EMBL/GenBank/DDBJ whole genome shotgun (WGS) entry which is preliminary data.</text>
</comment>
<gene>
    <name evidence="2" type="ORF">M0R45_021445</name>
</gene>
<sequence length="122" mass="12771">MEGSRCHRHRGCCDSGGGCRAAGLSEAAGSLRRSNPDSVADVDAVVEAEEDPEIHKGGLGTPADVVEENQAAEGTPMDTLIDHQSNSIHCDRNPPPPKKAQIKLNPKQTKEGKLDHLPGGGS</sequence>
<accession>A0AAW1XBS3</accession>